<sequence>MTMNHPLLDRLAETVGRTLASEADLAALAAEPGDWVLFCGGNPSQFPECLDVAVVLPELLALRPGRLRAAVVAPGLEAAVQARYGFSRWPSLVFLRQGDYVGTLSGMQDWTVFVARLGEMLAAPASRPPGIGIPVAAAQSAHACH</sequence>
<evidence type="ECO:0000313" key="3">
    <source>
        <dbReference type="EMBL" id="TCJ17176.1"/>
    </source>
</evidence>
<dbReference type="CDD" id="cd02965">
    <property type="entry name" value="HyaE"/>
    <property type="match status" value="1"/>
</dbReference>
<dbReference type="RefSeq" id="WP_131445059.1">
    <property type="nucleotide sequence ID" value="NZ_SJZB01000014.1"/>
</dbReference>
<dbReference type="PIRSF" id="PIRSF038934">
    <property type="entry name" value="HyaE_HupG"/>
    <property type="match status" value="1"/>
</dbReference>
<accession>A0A4R1BIQ9</accession>
<dbReference type="InterPro" id="IPR036249">
    <property type="entry name" value="Thioredoxin-like_sf"/>
</dbReference>
<comment type="similarity">
    <text evidence="1 2">Belongs to the HupG/HyaE family.</text>
</comment>
<dbReference type="Proteomes" id="UP000295443">
    <property type="component" value="Unassembled WGS sequence"/>
</dbReference>
<organism evidence="3 4">
    <name type="scientific">Parasulfuritortus cantonensis</name>
    <dbReference type="NCBI Taxonomy" id="2528202"/>
    <lineage>
        <taxon>Bacteria</taxon>
        <taxon>Pseudomonadati</taxon>
        <taxon>Pseudomonadota</taxon>
        <taxon>Betaproteobacteria</taxon>
        <taxon>Nitrosomonadales</taxon>
        <taxon>Thiobacillaceae</taxon>
        <taxon>Parasulfuritortus</taxon>
    </lineage>
</organism>
<evidence type="ECO:0000313" key="4">
    <source>
        <dbReference type="Proteomes" id="UP000295443"/>
    </source>
</evidence>
<gene>
    <name evidence="3" type="ORF">EZJ19_04285</name>
</gene>
<evidence type="ECO:0000256" key="2">
    <source>
        <dbReference type="PIRNR" id="PIRNR038934"/>
    </source>
</evidence>
<dbReference type="SUPFAM" id="SSF52833">
    <property type="entry name" value="Thioredoxin-like"/>
    <property type="match status" value="1"/>
</dbReference>
<comment type="caution">
    <text evidence="3">The sequence shown here is derived from an EMBL/GenBank/DDBJ whole genome shotgun (WGS) entry which is preliminary data.</text>
</comment>
<evidence type="ECO:0000256" key="1">
    <source>
        <dbReference type="ARBA" id="ARBA00009004"/>
    </source>
</evidence>
<reference evidence="3 4" key="1">
    <citation type="submission" date="2019-03" db="EMBL/GenBank/DDBJ databases">
        <title>Genome sequence of Thiobacillaceae bacterium LSR1, a sulfur-oxidizing bacterium isolated from freshwater sediment.</title>
        <authorList>
            <person name="Li S."/>
        </authorList>
    </citation>
    <scope>NUCLEOTIDE SEQUENCE [LARGE SCALE GENOMIC DNA]</scope>
    <source>
        <strain evidence="3 4">LSR1</strain>
    </source>
</reference>
<dbReference type="Pfam" id="PF07449">
    <property type="entry name" value="HyaE"/>
    <property type="match status" value="1"/>
</dbReference>
<dbReference type="EMBL" id="SJZB01000014">
    <property type="protein sequence ID" value="TCJ17176.1"/>
    <property type="molecule type" value="Genomic_DNA"/>
</dbReference>
<dbReference type="Gene3D" id="3.40.30.10">
    <property type="entry name" value="Glutaredoxin"/>
    <property type="match status" value="1"/>
</dbReference>
<keyword evidence="4" id="KW-1185">Reference proteome</keyword>
<protein>
    <recommendedName>
        <fullName evidence="2">Hydrogenase expression/formation protein</fullName>
    </recommendedName>
</protein>
<dbReference type="OrthoDB" id="6560050at2"/>
<name>A0A4R1BIQ9_9PROT</name>
<proteinExistence type="inferred from homology"/>
<dbReference type="AlphaFoldDB" id="A0A4R1BIQ9"/>
<dbReference type="InterPro" id="IPR010893">
    <property type="entry name" value="NiFe-hyd_mat_HyaE"/>
</dbReference>